<sequence>MSEPELVYYFETDDFKNVPEYEVVFLPSIISHNEAIGEYEVINGNEEIPYSFNAFKRTIDLKLRKNLNLISPSFTTYMHYGNDQELYPEKPNICHYIHNNDGFVASVSLCEPKTMEGLIFLNNTTLEVRPLNDRLQSVIKTREALTNDYYENLEEKNPHIIKRATFKSEHLINDIFPITNIHHKNMIKKRDFFHLDREASRGKPVGALQLELALFFDEAAYKIFAPYVNRDDKKILDLLLAYVNGVQALYHHPSLGTNLELVLVRLDIMKKQPPKLPHYNGERGRLLDSFCSYQASLNPKGDGNPKHWDMGLYVSGLDFYHIENGKKSGVTMGLATVGGVCLDKYACLIAELGTTNVFKKPYPSAGFTSVYILAHEIGHNLGMHHDSTGNNCLKDGFIMSPSRGTNGETTWSSCSANVMSNLNWADCLTDWGSGPKLLDHSKFSDTPGRFYTAKRQCEILLRDRDAIMSPNQQLNTICYNLQCKTPNRSGYYFAGPALDGTQCGLKQYCYGGDCVTKQPKPVKIVPGGWSAWKPATCSSGCVEKSLGYQMKKRFCNNPTPVNTDEGCEGSSIEFGLCYDGNLCTSKESVIEYASKKCKEFSNLVLDLDQTGAGLQAPHEEARVWMGCAIFCKRADSKSYYTPRIELNDLGVSPYFPDGTWCHKSNNINYYCLHHHCLPEHFQFTKFSSILKGIGEDIPFSQNAHPQGPIIPEIVKSYHSLNPDGLPVQKTFTSNELKQLTEDAWETNDYIEVPELKERYRLRNAL</sequence>
<keyword evidence="6" id="KW-0677">Repeat</keyword>
<dbReference type="PANTHER" id="PTHR13723">
    <property type="entry name" value="ADAMTS A DISINTEGRIN AND METALLOPROTEASE WITH THROMBOSPONDIN MOTIFS PROTEASE"/>
    <property type="match status" value="1"/>
</dbReference>
<dbReference type="InterPro" id="IPR036383">
    <property type="entry name" value="TSP1_rpt_sf"/>
</dbReference>
<dbReference type="GO" id="GO:0030198">
    <property type="term" value="P:extracellular matrix organization"/>
    <property type="evidence" value="ECO:0007669"/>
    <property type="project" value="TreeGrafter"/>
</dbReference>
<keyword evidence="11" id="KW-0325">Glycoprotein</keyword>
<organism evidence="14 15">
    <name type="scientific">Brassicogethes aeneus</name>
    <name type="common">Rape pollen beetle</name>
    <name type="synonym">Meligethes aeneus</name>
    <dbReference type="NCBI Taxonomy" id="1431903"/>
    <lineage>
        <taxon>Eukaryota</taxon>
        <taxon>Metazoa</taxon>
        <taxon>Ecdysozoa</taxon>
        <taxon>Arthropoda</taxon>
        <taxon>Hexapoda</taxon>
        <taxon>Insecta</taxon>
        <taxon>Pterygota</taxon>
        <taxon>Neoptera</taxon>
        <taxon>Endopterygota</taxon>
        <taxon>Coleoptera</taxon>
        <taxon>Polyphaga</taxon>
        <taxon>Cucujiformia</taxon>
        <taxon>Nitidulidae</taxon>
        <taxon>Meligethinae</taxon>
        <taxon>Brassicogethes</taxon>
    </lineage>
</organism>
<dbReference type="GO" id="GO:0004222">
    <property type="term" value="F:metalloendopeptidase activity"/>
    <property type="evidence" value="ECO:0007669"/>
    <property type="project" value="InterPro"/>
</dbReference>
<evidence type="ECO:0000256" key="1">
    <source>
        <dbReference type="ARBA" id="ARBA00004613"/>
    </source>
</evidence>
<evidence type="ECO:0000256" key="7">
    <source>
        <dbReference type="ARBA" id="ARBA00022801"/>
    </source>
</evidence>
<reference evidence="14" key="1">
    <citation type="submission" date="2021-12" db="EMBL/GenBank/DDBJ databases">
        <authorList>
            <person name="King R."/>
        </authorList>
    </citation>
    <scope>NUCLEOTIDE SEQUENCE</scope>
</reference>
<dbReference type="GO" id="GO:0031012">
    <property type="term" value="C:extracellular matrix"/>
    <property type="evidence" value="ECO:0007669"/>
    <property type="project" value="TreeGrafter"/>
</dbReference>
<evidence type="ECO:0000256" key="4">
    <source>
        <dbReference type="ARBA" id="ARBA00022723"/>
    </source>
</evidence>
<evidence type="ECO:0000256" key="8">
    <source>
        <dbReference type="ARBA" id="ARBA00022833"/>
    </source>
</evidence>
<evidence type="ECO:0000256" key="2">
    <source>
        <dbReference type="ARBA" id="ARBA00022525"/>
    </source>
</evidence>
<dbReference type="EMBL" id="OV121133">
    <property type="protein sequence ID" value="CAH0551239.1"/>
    <property type="molecule type" value="Genomic_DNA"/>
</dbReference>
<dbReference type="InterPro" id="IPR002870">
    <property type="entry name" value="Peptidase_M12B_N"/>
</dbReference>
<feature type="domain" description="Peptidase M12B" evidence="13">
    <location>
        <begin position="208"/>
        <end position="417"/>
    </location>
</feature>
<dbReference type="InterPro" id="IPR050439">
    <property type="entry name" value="ADAMTS_ADAMTS-like"/>
</dbReference>
<keyword evidence="15" id="KW-1185">Reference proteome</keyword>
<dbReference type="GO" id="GO:0006508">
    <property type="term" value="P:proteolysis"/>
    <property type="evidence" value="ECO:0007669"/>
    <property type="project" value="UniProtKB-KW"/>
</dbReference>
<comment type="caution">
    <text evidence="12">Lacks conserved residue(s) required for the propagation of feature annotation.</text>
</comment>
<dbReference type="SUPFAM" id="SSF55486">
    <property type="entry name" value="Metalloproteases ('zincins'), catalytic domain"/>
    <property type="match status" value="1"/>
</dbReference>
<evidence type="ECO:0000256" key="11">
    <source>
        <dbReference type="ARBA" id="ARBA00023180"/>
    </source>
</evidence>
<accession>A0A9P0FFM4</accession>
<evidence type="ECO:0000256" key="12">
    <source>
        <dbReference type="PROSITE-ProRule" id="PRU00276"/>
    </source>
</evidence>
<feature type="binding site" evidence="12">
    <location>
        <position position="385"/>
    </location>
    <ligand>
        <name>Zn(2+)</name>
        <dbReference type="ChEBI" id="CHEBI:29105"/>
        <note>catalytic</note>
    </ligand>
</feature>
<evidence type="ECO:0000259" key="13">
    <source>
        <dbReference type="PROSITE" id="PS50215"/>
    </source>
</evidence>
<evidence type="ECO:0000256" key="3">
    <source>
        <dbReference type="ARBA" id="ARBA00022670"/>
    </source>
</evidence>
<dbReference type="Pfam" id="PF17771">
    <property type="entry name" value="ADAMTS_CR_2"/>
    <property type="match status" value="1"/>
</dbReference>
<evidence type="ECO:0000313" key="14">
    <source>
        <dbReference type="EMBL" id="CAH0551239.1"/>
    </source>
</evidence>
<keyword evidence="5" id="KW-0732">Signal</keyword>
<gene>
    <name evidence="14" type="ORF">MELIAE_LOCUS3889</name>
</gene>
<feature type="binding site" evidence="12">
    <location>
        <position position="379"/>
    </location>
    <ligand>
        <name>Zn(2+)</name>
        <dbReference type="ChEBI" id="CHEBI:29105"/>
        <note>catalytic</note>
    </ligand>
</feature>
<keyword evidence="9" id="KW-0482">Metalloprotease</keyword>
<evidence type="ECO:0000256" key="9">
    <source>
        <dbReference type="ARBA" id="ARBA00023049"/>
    </source>
</evidence>
<feature type="binding site" evidence="12">
    <location>
        <position position="375"/>
    </location>
    <ligand>
        <name>Zn(2+)</name>
        <dbReference type="ChEBI" id="CHEBI:29105"/>
        <note>catalytic</note>
    </ligand>
</feature>
<evidence type="ECO:0000256" key="5">
    <source>
        <dbReference type="ARBA" id="ARBA00022729"/>
    </source>
</evidence>
<dbReference type="GO" id="GO:0046872">
    <property type="term" value="F:metal ion binding"/>
    <property type="evidence" value="ECO:0007669"/>
    <property type="project" value="UniProtKB-KW"/>
</dbReference>
<dbReference type="AlphaFoldDB" id="A0A9P0FFM4"/>
<proteinExistence type="predicted"/>
<protein>
    <recommendedName>
        <fullName evidence="13">Peptidase M12B domain-containing protein</fullName>
    </recommendedName>
</protein>
<dbReference type="InterPro" id="IPR000884">
    <property type="entry name" value="TSP1_rpt"/>
</dbReference>
<keyword evidence="3" id="KW-0645">Protease</keyword>
<dbReference type="InterPro" id="IPR041645">
    <property type="entry name" value="ADAMTS_CR_2"/>
</dbReference>
<evidence type="ECO:0000313" key="15">
    <source>
        <dbReference type="Proteomes" id="UP001154078"/>
    </source>
</evidence>
<keyword evidence="4 12" id="KW-0479">Metal-binding</keyword>
<dbReference type="PANTHER" id="PTHR13723:SF294">
    <property type="entry name" value="A DISINTEGRIN AND METALLOPROTEINASE WITH THROMBOSPONDIN MOTIFS 7-LIKE PROTEIN"/>
    <property type="match status" value="1"/>
</dbReference>
<keyword evidence="8 12" id="KW-0862">Zinc</keyword>
<name>A0A9P0FFM4_BRAAE</name>
<dbReference type="Gene3D" id="2.20.100.10">
    <property type="entry name" value="Thrombospondin type-1 (TSP1) repeat"/>
    <property type="match status" value="1"/>
</dbReference>
<dbReference type="PROSITE" id="PS50092">
    <property type="entry name" value="TSP1"/>
    <property type="match status" value="1"/>
</dbReference>
<keyword evidence="10" id="KW-1015">Disulfide bond</keyword>
<dbReference type="PROSITE" id="PS50215">
    <property type="entry name" value="ADAM_MEPRO"/>
    <property type="match status" value="1"/>
</dbReference>
<dbReference type="Proteomes" id="UP001154078">
    <property type="component" value="Chromosome 2"/>
</dbReference>
<dbReference type="InterPro" id="IPR001590">
    <property type="entry name" value="Peptidase_M12B"/>
</dbReference>
<dbReference type="InterPro" id="IPR024079">
    <property type="entry name" value="MetalloPept_cat_dom_sf"/>
</dbReference>
<feature type="active site" evidence="12">
    <location>
        <position position="376"/>
    </location>
</feature>
<evidence type="ECO:0000256" key="10">
    <source>
        <dbReference type="ARBA" id="ARBA00023157"/>
    </source>
</evidence>
<dbReference type="Gene3D" id="3.40.390.10">
    <property type="entry name" value="Collagenase (Catalytic Domain)"/>
    <property type="match status" value="1"/>
</dbReference>
<dbReference type="Pfam" id="PF13574">
    <property type="entry name" value="Reprolysin_2"/>
    <property type="match status" value="1"/>
</dbReference>
<comment type="subcellular location">
    <subcellularLocation>
        <location evidence="1">Secreted</location>
    </subcellularLocation>
</comment>
<dbReference type="Pfam" id="PF01562">
    <property type="entry name" value="Pep_M12B_propep"/>
    <property type="match status" value="1"/>
</dbReference>
<keyword evidence="2" id="KW-0964">Secreted</keyword>
<keyword evidence="7" id="KW-0378">Hydrolase</keyword>
<dbReference type="GO" id="GO:0005576">
    <property type="term" value="C:extracellular region"/>
    <property type="evidence" value="ECO:0007669"/>
    <property type="project" value="UniProtKB-SubCell"/>
</dbReference>
<dbReference type="Gene3D" id="3.40.1620.60">
    <property type="match status" value="1"/>
</dbReference>
<dbReference type="OrthoDB" id="9942326at2759"/>
<evidence type="ECO:0000256" key="6">
    <source>
        <dbReference type="ARBA" id="ARBA00022737"/>
    </source>
</evidence>